<feature type="transmembrane region" description="Helical" evidence="1">
    <location>
        <begin position="165"/>
        <end position="187"/>
    </location>
</feature>
<sequence length="537" mass="59404">MQERFNKTLTLLFQYFKRDWLKIILWILGIGLFSAGFGPAFEEIAKGQGLQGMYETMQNPAMVAMVGPTPIESATDYTIGAMYANEMLLFCSLFSLIIAALHVINHTRKEEDLGLTELVRSFQVGRQANSLATIIEIVLINGLLMLFISGVMLSFNVDSISLEGIFIFGASIAMAGILGGAVALIMAQLLPNSSGTIGASLGIMGLLYIIRAGTDVSNANLSLFNPLSWSYLTYPFTENNWSFIIYSALFSFVAVFIAFILEGKRDMDRGYLPEKEGRAHAKKSLLSVHGLFSKINKGMIISWLIAFVVMGVAYGSIYGDMNSFIESNELIQQMFTASNTTLEESFTSTIMLVMIFLVAILPISIVNKLFTVEKQQYLSQLFSTKISRAQFYWTTVSLAVFSSLIGILLAAAGLGSTAIISMNNSSTMDLVDFLAAGFNFFPATLFYTGLSCLLLGWVPKWGKVVYIYLGYSFVLSYFGNIVDLPDWFFNTSVENWLAHLPTDDFDLSVFLIISFLSLLLIFSGFLGYKRRDLVVGT</sequence>
<name>A0A3G5FLI6_TETHA</name>
<keyword evidence="1" id="KW-0812">Transmembrane</keyword>
<accession>A0A3G5FLI6</accession>
<dbReference type="AlphaFoldDB" id="A0A3G5FLI6"/>
<proteinExistence type="predicted"/>
<evidence type="ECO:0000313" key="2">
    <source>
        <dbReference type="EMBL" id="AYW51222.1"/>
    </source>
</evidence>
<feature type="transmembrane region" description="Helical" evidence="1">
    <location>
        <begin position="128"/>
        <end position="153"/>
    </location>
</feature>
<protein>
    <submittedName>
        <fullName evidence="2">Tetronasin resistance protein</fullName>
    </submittedName>
</protein>
<evidence type="ECO:0000256" key="1">
    <source>
        <dbReference type="SAM" id="Phobius"/>
    </source>
</evidence>
<organism evidence="2 3">
    <name type="scientific">Tetragenococcus halophilus</name>
    <name type="common">Pediococcus halophilus</name>
    <dbReference type="NCBI Taxonomy" id="51669"/>
    <lineage>
        <taxon>Bacteria</taxon>
        <taxon>Bacillati</taxon>
        <taxon>Bacillota</taxon>
        <taxon>Bacilli</taxon>
        <taxon>Lactobacillales</taxon>
        <taxon>Enterococcaceae</taxon>
        <taxon>Tetragenococcus</taxon>
    </lineage>
</organism>
<evidence type="ECO:0000313" key="3">
    <source>
        <dbReference type="Proteomes" id="UP000280475"/>
    </source>
</evidence>
<dbReference type="RefSeq" id="WP_103892847.1">
    <property type="nucleotide sequence ID" value="NZ_CP027768.1"/>
</dbReference>
<feature type="transmembrane region" description="Helical" evidence="1">
    <location>
        <begin position="199"/>
        <end position="221"/>
    </location>
</feature>
<keyword evidence="1" id="KW-1133">Transmembrane helix</keyword>
<feature type="transmembrane region" description="Helical" evidence="1">
    <location>
        <begin position="20"/>
        <end position="41"/>
    </location>
</feature>
<feature type="transmembrane region" description="Helical" evidence="1">
    <location>
        <begin position="87"/>
        <end position="107"/>
    </location>
</feature>
<feature type="transmembrane region" description="Helical" evidence="1">
    <location>
        <begin position="391"/>
        <end position="420"/>
    </location>
</feature>
<feature type="transmembrane region" description="Helical" evidence="1">
    <location>
        <begin position="507"/>
        <end position="528"/>
    </location>
</feature>
<feature type="transmembrane region" description="Helical" evidence="1">
    <location>
        <begin position="465"/>
        <end position="482"/>
    </location>
</feature>
<reference evidence="2 3" key="1">
    <citation type="journal article" date="2012" name="Int. J. Syst. Evol. Microbiol.">
        <title>Characterization of Tetragenococcus strains from sugar thick juice reveals a novel species, Tetragenococcus osmophilus sp. nov., and divides Tetragenococcus halophilus into two subspecies, T. halophilus subsp. halophilus subsp. nov. and T. halophilus subsp. flandriensis subsp. nov.</title>
        <authorList>
            <person name="Juste A."/>
            <person name="Van Trappen S."/>
            <person name="Verreth C."/>
            <person name="Cleenwerck I."/>
            <person name="De Vos P."/>
            <person name="Lievens B."/>
            <person name="Willems K.A."/>
        </authorList>
    </citation>
    <scope>NUCLEOTIDE SEQUENCE [LARGE SCALE GENOMIC DNA]</scope>
    <source>
        <strain evidence="2 3">LMG 26042</strain>
    </source>
</reference>
<keyword evidence="1" id="KW-0472">Membrane</keyword>
<feature type="transmembrane region" description="Helical" evidence="1">
    <location>
        <begin position="241"/>
        <end position="261"/>
    </location>
</feature>
<dbReference type="Proteomes" id="UP000280475">
    <property type="component" value="Chromosome"/>
</dbReference>
<feature type="transmembrane region" description="Helical" evidence="1">
    <location>
        <begin position="350"/>
        <end position="370"/>
    </location>
</feature>
<feature type="transmembrane region" description="Helical" evidence="1">
    <location>
        <begin position="440"/>
        <end position="458"/>
    </location>
</feature>
<dbReference type="EMBL" id="CP027768">
    <property type="protein sequence ID" value="AYW51222.1"/>
    <property type="molecule type" value="Genomic_DNA"/>
</dbReference>
<feature type="transmembrane region" description="Helical" evidence="1">
    <location>
        <begin position="300"/>
        <end position="319"/>
    </location>
</feature>
<gene>
    <name evidence="2" type="ORF">C7H83_12485</name>
</gene>